<gene>
    <name evidence="2" type="ORF">LZ519_05215</name>
</gene>
<keyword evidence="1" id="KW-0732">Signal</keyword>
<evidence type="ECO:0000256" key="1">
    <source>
        <dbReference type="SAM" id="SignalP"/>
    </source>
</evidence>
<sequence length="343" mass="37556">MMGRILLWLLAIALVSPAAAAVGERPLFSSPDVLRLTIKGPLSTIVRNRAEDPRPATLTVDGTTEQLPITLTTRGITRRASDICQFPPLKVRFTNPPADSPFSGQKSLKLVTHCKAAPAFQQYVLLEYAAYRMLNVLSPASFRVRLAQIDYVDDNGRSLGLRYGFFIEDLGDVARRNGMQEAKLPEIIPITALSTRHAALYALFQHMIANHDWSMRAGPKGEACCHNAKMIAPARGVAAAVIPIPYDFDFSGLVNAPYATPPDVLKIANVRQRLYRGYCAHNGEAYAVAVQMRSQRPQVYAALTSTPGLDPKTAARATQFLDSFFADIASNDILKAKVLKSCL</sequence>
<evidence type="ECO:0000313" key="3">
    <source>
        <dbReference type="Proteomes" id="UP001165343"/>
    </source>
</evidence>
<reference evidence="2" key="1">
    <citation type="submission" date="2022-05" db="EMBL/GenBank/DDBJ databases">
        <authorList>
            <person name="Jo J.-H."/>
            <person name="Im W.-T."/>
        </authorList>
    </citation>
    <scope>NUCLEOTIDE SEQUENCE</scope>
    <source>
        <strain evidence="2">RG327</strain>
    </source>
</reference>
<proteinExistence type="predicted"/>
<keyword evidence="3" id="KW-1185">Reference proteome</keyword>
<comment type="caution">
    <text evidence="2">The sequence shown here is derived from an EMBL/GenBank/DDBJ whole genome shotgun (WGS) entry which is preliminary data.</text>
</comment>
<dbReference type="EMBL" id="JAMGBC010000001">
    <property type="protein sequence ID" value="MCL6678718.1"/>
    <property type="molecule type" value="Genomic_DNA"/>
</dbReference>
<organism evidence="2 3">
    <name type="scientific">Sphingomonas anseongensis</name>
    <dbReference type="NCBI Taxonomy" id="2908207"/>
    <lineage>
        <taxon>Bacteria</taxon>
        <taxon>Pseudomonadati</taxon>
        <taxon>Pseudomonadota</taxon>
        <taxon>Alphaproteobacteria</taxon>
        <taxon>Sphingomonadales</taxon>
        <taxon>Sphingomonadaceae</taxon>
        <taxon>Sphingomonas</taxon>
    </lineage>
</organism>
<dbReference type="Proteomes" id="UP001165343">
    <property type="component" value="Unassembled WGS sequence"/>
</dbReference>
<protein>
    <submittedName>
        <fullName evidence="2">Uncharacterized protein</fullName>
    </submittedName>
</protein>
<dbReference type="RefSeq" id="WP_249867659.1">
    <property type="nucleotide sequence ID" value="NZ_JAMGBC010000001.1"/>
</dbReference>
<feature type="signal peptide" evidence="1">
    <location>
        <begin position="1"/>
        <end position="20"/>
    </location>
</feature>
<feature type="chain" id="PRO_5045445921" evidence="1">
    <location>
        <begin position="21"/>
        <end position="343"/>
    </location>
</feature>
<evidence type="ECO:0000313" key="2">
    <source>
        <dbReference type="EMBL" id="MCL6678718.1"/>
    </source>
</evidence>
<accession>A0ABT0REQ9</accession>
<name>A0ABT0REQ9_9SPHN</name>